<organism evidence="5 8">
    <name type="scientific">Bacteroides ovatus</name>
    <dbReference type="NCBI Taxonomy" id="28116"/>
    <lineage>
        <taxon>Bacteria</taxon>
        <taxon>Pseudomonadati</taxon>
        <taxon>Bacteroidota</taxon>
        <taxon>Bacteroidia</taxon>
        <taxon>Bacteroidales</taxon>
        <taxon>Bacteroidaceae</taxon>
        <taxon>Bacteroides</taxon>
    </lineage>
</organism>
<reference evidence="7 8" key="1">
    <citation type="submission" date="2018-08" db="EMBL/GenBank/DDBJ databases">
        <title>A genome reference for cultivated species of the human gut microbiota.</title>
        <authorList>
            <person name="Zou Y."/>
            <person name="Xue W."/>
            <person name="Luo G."/>
        </authorList>
    </citation>
    <scope>NUCLEOTIDE SEQUENCE [LARGE SCALE GENOMIC DNA]</scope>
    <source>
        <strain evidence="5 8">AF04-46</strain>
        <strain evidence="6 7">AM17-48</strain>
    </source>
</reference>
<evidence type="ECO:0000313" key="7">
    <source>
        <dbReference type="Proteomes" id="UP000283329"/>
    </source>
</evidence>
<evidence type="ECO:0000313" key="3">
    <source>
        <dbReference type="EMBL" id="KAA4103834.1"/>
    </source>
</evidence>
<dbReference type="EMBL" id="QSBI01000003">
    <property type="protein sequence ID" value="RGX12488.1"/>
    <property type="molecule type" value="Genomic_DNA"/>
</dbReference>
<keyword evidence="2" id="KW-0732">Signal</keyword>
<evidence type="ECO:0000313" key="5">
    <source>
        <dbReference type="EMBL" id="RGX12488.1"/>
    </source>
</evidence>
<feature type="chain" id="PRO_5044568511" evidence="2">
    <location>
        <begin position="24"/>
        <end position="655"/>
    </location>
</feature>
<reference evidence="3 9" key="2">
    <citation type="journal article" date="2019" name="Nat. Med.">
        <title>A library of human gut bacterial isolates paired with longitudinal multiomics data enables mechanistic microbiome research.</title>
        <authorList>
            <person name="Poyet M."/>
            <person name="Groussin M."/>
            <person name="Gibbons S.M."/>
            <person name="Avila-Pacheco J."/>
            <person name="Jiang X."/>
            <person name="Kearney S.M."/>
            <person name="Perrotta A.R."/>
            <person name="Berdy B."/>
            <person name="Zhao S."/>
            <person name="Lieberman T.D."/>
            <person name="Swanson P.K."/>
            <person name="Smith M."/>
            <person name="Roesemann S."/>
            <person name="Alexander J.E."/>
            <person name="Rich S.A."/>
            <person name="Livny J."/>
            <person name="Vlamakis H."/>
            <person name="Clish C."/>
            <person name="Bullock K."/>
            <person name="Deik A."/>
            <person name="Scott J."/>
            <person name="Pierce K.A."/>
            <person name="Xavier R.J."/>
            <person name="Alm E.J."/>
        </authorList>
    </citation>
    <scope>NUCLEOTIDE SEQUENCE [LARGE SCALE GENOMIC DNA]</scope>
    <source>
        <strain evidence="3 9">BIOML-A134</strain>
    </source>
</reference>
<name>A0A1Y4PXX5_BACOV</name>
<dbReference type="EMBL" id="VWKB01000003">
    <property type="protein sequence ID" value="KAA4103834.1"/>
    <property type="molecule type" value="Genomic_DNA"/>
</dbReference>
<dbReference type="Proteomes" id="UP000283329">
    <property type="component" value="Unassembled WGS sequence"/>
</dbReference>
<accession>A0A1Y4PXX5</accession>
<dbReference type="Proteomes" id="UP001215078">
    <property type="component" value="Unassembled WGS sequence"/>
</dbReference>
<sequence length="655" mass="75488">MKPKVFQYIVLSLLLFFCTSACNDSDARENSNQPLPSTPEEGQVEEAGPFMRGTTYEERGKSLIDCMLRVSPGKGYSIKYLAPFYYARLWSNHETAEATAKLIEIYQYQLEHIDEVYHSDSDLEFFVHATMHGYMLTKTRMSEQLQKKIKDFMKLGKYATDKGTLNMRMMRQASGFLCAEEWSDFVDADGQTSSQLKSYLHGRILKTLKSFFTDNCPEADAFTYLGINLQYVRMLAEFSRDEEIRKTAATIYQHMVAQLLLPWNQGLYCANPSRCKGWANLCTGNLSVDVQIGQLAWLFYGGQNERKIRLDAGKDNFACFNFWMAYQRNVKPLPYLQSLNAGKQYPYHFEALRINDDHFCCRYTYQSKNYGLSTQTIEAFSNKLKGFQYTYAFKETKNLHLVWQSDLSEASVFSVCHDNPERPQSYQTVSNKPGYGENPYHRVLGYERSAIGVYNVAEDYMDQPKFYQMYVPFTRKGIKTKMIREINGMRWVLCHTGSMMFAFATPEDWDFGLQDNKYGIKDHHILTLKDVNRRRGSWVLETTEITERYKDAQGDMDAELKKFAGDIAAKVKLQLSADYETSDTPSISYTNIQGDVLELTFFSPEMSYNGQYKVNGKAVDLNTEYISKSDYMQQKAGSNSVQFHTATGTENLQLE</sequence>
<proteinExistence type="predicted"/>
<reference evidence="4" key="3">
    <citation type="submission" date="2022-10" db="EMBL/GenBank/DDBJ databases">
        <title>Human gut microbiome strain richness.</title>
        <authorList>
            <person name="Chen-Liaw A."/>
        </authorList>
    </citation>
    <scope>NUCLEOTIDE SEQUENCE</scope>
    <source>
        <strain evidence="4">RTP21484st1_H8_RTP21484_190118</strain>
    </source>
</reference>
<evidence type="ECO:0000313" key="9">
    <source>
        <dbReference type="Proteomes" id="UP000473905"/>
    </source>
</evidence>
<evidence type="ECO:0000256" key="2">
    <source>
        <dbReference type="SAM" id="SignalP"/>
    </source>
</evidence>
<protein>
    <submittedName>
        <fullName evidence="5">Uncharacterized protein</fullName>
    </submittedName>
</protein>
<comment type="caution">
    <text evidence="5">The sequence shown here is derived from an EMBL/GenBank/DDBJ whole genome shotgun (WGS) entry which is preliminary data.</text>
</comment>
<evidence type="ECO:0000313" key="4">
    <source>
        <dbReference type="EMBL" id="MDC7957340.1"/>
    </source>
</evidence>
<dbReference type="Proteomes" id="UP000286031">
    <property type="component" value="Unassembled WGS sequence"/>
</dbReference>
<feature type="signal peptide" evidence="2">
    <location>
        <begin position="1"/>
        <end position="23"/>
    </location>
</feature>
<feature type="region of interest" description="Disordered" evidence="1">
    <location>
        <begin position="28"/>
        <end position="50"/>
    </location>
</feature>
<evidence type="ECO:0000313" key="6">
    <source>
        <dbReference type="EMBL" id="RHH48462.1"/>
    </source>
</evidence>
<keyword evidence="9" id="KW-1185">Reference proteome</keyword>
<dbReference type="RefSeq" id="WP_004323994.1">
    <property type="nucleotide sequence ID" value="NZ_BAABYV010000001.1"/>
</dbReference>
<evidence type="ECO:0000256" key="1">
    <source>
        <dbReference type="SAM" id="MobiDB-lite"/>
    </source>
</evidence>
<dbReference type="EMBL" id="JAQQPO010000003">
    <property type="protein sequence ID" value="MDC7957340.1"/>
    <property type="molecule type" value="Genomic_DNA"/>
</dbReference>
<evidence type="ECO:0000313" key="8">
    <source>
        <dbReference type="Proteomes" id="UP000286031"/>
    </source>
</evidence>
<dbReference type="EMBL" id="QRJR01000005">
    <property type="protein sequence ID" value="RHH48462.1"/>
    <property type="molecule type" value="Genomic_DNA"/>
</dbReference>
<gene>
    <name evidence="6" type="ORF">DW206_07335</name>
    <name evidence="5" type="ORF">DWV35_04180</name>
    <name evidence="3" type="ORF">F3D66_03175</name>
    <name evidence="4" type="ORF">PQ628_03875</name>
</gene>
<dbReference type="AlphaFoldDB" id="A0A1Y4PXX5"/>
<dbReference type="Proteomes" id="UP000473905">
    <property type="component" value="Unassembled WGS sequence"/>
</dbReference>